<evidence type="ECO:0000259" key="3">
    <source>
        <dbReference type="PROSITE" id="PS50977"/>
    </source>
</evidence>
<dbReference type="Proteomes" id="UP000596079">
    <property type="component" value="Chromosome"/>
</dbReference>
<evidence type="ECO:0000256" key="2">
    <source>
        <dbReference type="PROSITE-ProRule" id="PRU00335"/>
    </source>
</evidence>
<proteinExistence type="predicted"/>
<dbReference type="InterPro" id="IPR009057">
    <property type="entry name" value="Homeodomain-like_sf"/>
</dbReference>
<reference evidence="4 5" key="1">
    <citation type="submission" date="2020-08" db="EMBL/GenBank/DDBJ databases">
        <title>Emergence of ISAba1-mediated novel tet(X) in Acinetobacter variabilis from a chicken farm.</title>
        <authorList>
            <person name="Peng K."/>
            <person name="Li R."/>
        </authorList>
    </citation>
    <scope>NUCLEOTIDE SEQUENCE [LARGE SCALE GENOMIC DNA]</scope>
    <source>
        <strain evidence="4 5">XM9F202-2</strain>
    </source>
</reference>
<accession>A0A7T8AQP7</accession>
<gene>
    <name evidence="4" type="ORF">IAQ69_00815</name>
</gene>
<dbReference type="Pfam" id="PF00440">
    <property type="entry name" value="TetR_N"/>
    <property type="match status" value="1"/>
</dbReference>
<dbReference type="PRINTS" id="PR00455">
    <property type="entry name" value="HTHTETR"/>
</dbReference>
<dbReference type="PANTHER" id="PTHR43479">
    <property type="entry name" value="ACREF/ENVCD OPERON REPRESSOR-RELATED"/>
    <property type="match status" value="1"/>
</dbReference>
<feature type="domain" description="HTH tetR-type" evidence="3">
    <location>
        <begin position="16"/>
        <end position="76"/>
    </location>
</feature>
<keyword evidence="1 2" id="KW-0238">DNA-binding</keyword>
<evidence type="ECO:0000313" key="5">
    <source>
        <dbReference type="Proteomes" id="UP000596079"/>
    </source>
</evidence>
<sequence length="214" mass="24405">MQNMELLERIFKGRRALLKRQILECALTEFLRTGIAATTIEMIRDQADTSIGAIYHHFKNKEGIIAALYISALTDQSEQRLQALSQVQGIERGIQAVIQSYIDWVVAYPDFARFLYAAHHTVQNSDFKEELQQSNQQRNQDLQQWLAQQADIGQLQAVPLELLMSLIIGPTESYCRSWLSGRVQTCPKYYAAALAKSAWQSIQHFQESEAAKID</sequence>
<dbReference type="GO" id="GO:0003677">
    <property type="term" value="F:DNA binding"/>
    <property type="evidence" value="ECO:0007669"/>
    <property type="project" value="UniProtKB-UniRule"/>
</dbReference>
<dbReference type="PROSITE" id="PS50977">
    <property type="entry name" value="HTH_TETR_2"/>
    <property type="match status" value="1"/>
</dbReference>
<organism evidence="4 5">
    <name type="scientific">Acinetobacter variabilis</name>
    <dbReference type="NCBI Taxonomy" id="70346"/>
    <lineage>
        <taxon>Bacteria</taxon>
        <taxon>Pseudomonadati</taxon>
        <taxon>Pseudomonadota</taxon>
        <taxon>Gammaproteobacteria</taxon>
        <taxon>Moraxellales</taxon>
        <taxon>Moraxellaceae</taxon>
        <taxon>Acinetobacter</taxon>
    </lineage>
</organism>
<dbReference type="SUPFAM" id="SSF48498">
    <property type="entry name" value="Tetracyclin repressor-like, C-terminal domain"/>
    <property type="match status" value="1"/>
</dbReference>
<dbReference type="AlphaFoldDB" id="A0A7T8AQP7"/>
<protein>
    <submittedName>
        <fullName evidence="4">TetR/AcrR family transcriptional regulator</fullName>
    </submittedName>
</protein>
<feature type="DNA-binding region" description="H-T-H motif" evidence="2">
    <location>
        <begin position="39"/>
        <end position="58"/>
    </location>
</feature>
<dbReference type="RefSeq" id="WP_180167929.1">
    <property type="nucleotide sequence ID" value="NZ_CP060811.1"/>
</dbReference>
<dbReference type="InterPro" id="IPR036271">
    <property type="entry name" value="Tet_transcr_reg_TetR-rel_C_sf"/>
</dbReference>
<dbReference type="SUPFAM" id="SSF46689">
    <property type="entry name" value="Homeodomain-like"/>
    <property type="match status" value="1"/>
</dbReference>
<dbReference type="Gene3D" id="1.10.357.10">
    <property type="entry name" value="Tetracycline Repressor, domain 2"/>
    <property type="match status" value="1"/>
</dbReference>
<evidence type="ECO:0000313" key="4">
    <source>
        <dbReference type="EMBL" id="QQN88272.1"/>
    </source>
</evidence>
<dbReference type="PANTHER" id="PTHR43479:SF11">
    <property type="entry name" value="ACREF_ENVCD OPERON REPRESSOR-RELATED"/>
    <property type="match status" value="1"/>
</dbReference>
<dbReference type="InterPro" id="IPR050624">
    <property type="entry name" value="HTH-type_Tx_Regulator"/>
</dbReference>
<dbReference type="EMBL" id="CP060811">
    <property type="protein sequence ID" value="QQN88272.1"/>
    <property type="molecule type" value="Genomic_DNA"/>
</dbReference>
<evidence type="ECO:0000256" key="1">
    <source>
        <dbReference type="ARBA" id="ARBA00023125"/>
    </source>
</evidence>
<dbReference type="InterPro" id="IPR001647">
    <property type="entry name" value="HTH_TetR"/>
</dbReference>
<name>A0A7T8AQP7_9GAMM</name>